<organism evidence="2 3">
    <name type="scientific">Desulfotignum phosphitoxidans DSM 13687</name>
    <dbReference type="NCBI Taxonomy" id="1286635"/>
    <lineage>
        <taxon>Bacteria</taxon>
        <taxon>Pseudomonadati</taxon>
        <taxon>Thermodesulfobacteriota</taxon>
        <taxon>Desulfobacteria</taxon>
        <taxon>Desulfobacterales</taxon>
        <taxon>Desulfobacteraceae</taxon>
        <taxon>Desulfotignum</taxon>
    </lineage>
</organism>
<dbReference type="EMBL" id="APJX01000008">
    <property type="protein sequence ID" value="EMS78390.1"/>
    <property type="molecule type" value="Genomic_DNA"/>
</dbReference>
<keyword evidence="3" id="KW-1185">Reference proteome</keyword>
<name>S0FUK2_9BACT</name>
<comment type="caution">
    <text evidence="2">The sequence shown here is derived from an EMBL/GenBank/DDBJ whole genome shotgun (WGS) entry which is preliminary data.</text>
</comment>
<sequence>MSMNKTDIPIEWLNGSGKPSKSATSIQMVSSVVVIVACQGLIMCNMHTKPNVSSAAMFMVQMAPICSKGAVQSAKEGHRGSGIGKSPKNKVIQTQREK</sequence>
<protein>
    <submittedName>
        <fullName evidence="2">Uncharacterized protein</fullName>
    </submittedName>
</protein>
<feature type="region of interest" description="Disordered" evidence="1">
    <location>
        <begin position="71"/>
        <end position="98"/>
    </location>
</feature>
<proteinExistence type="predicted"/>
<dbReference type="AlphaFoldDB" id="S0FUK2"/>
<evidence type="ECO:0000313" key="2">
    <source>
        <dbReference type="EMBL" id="EMS78390.1"/>
    </source>
</evidence>
<evidence type="ECO:0000313" key="3">
    <source>
        <dbReference type="Proteomes" id="UP000014216"/>
    </source>
</evidence>
<reference evidence="2 3" key="1">
    <citation type="journal article" date="2013" name="Genome Announc.">
        <title>Draft Genome Sequence of Desulfotignum phosphitoxidans DSM 13687 Strain FiPS-3.</title>
        <authorList>
            <person name="Poehlein A."/>
            <person name="Daniel R."/>
            <person name="Simeonova D.D."/>
        </authorList>
    </citation>
    <scope>NUCLEOTIDE SEQUENCE [LARGE SCALE GENOMIC DNA]</scope>
    <source>
        <strain evidence="2 3">DSM 13687</strain>
    </source>
</reference>
<feature type="region of interest" description="Disordered" evidence="1">
    <location>
        <begin position="1"/>
        <end position="22"/>
    </location>
</feature>
<accession>S0FUK2</accession>
<gene>
    <name evidence="2" type="ORF">Dpo_8c00570</name>
</gene>
<evidence type="ECO:0000256" key="1">
    <source>
        <dbReference type="SAM" id="MobiDB-lite"/>
    </source>
</evidence>
<dbReference type="Proteomes" id="UP000014216">
    <property type="component" value="Unassembled WGS sequence"/>
</dbReference>